<protein>
    <submittedName>
        <fullName evidence="1">Uncharacterized protein</fullName>
    </submittedName>
</protein>
<name>G2LEA2_CHLTF</name>
<organism evidence="1 2">
    <name type="scientific">Chloracidobacterium thermophilum (strain B)</name>
    <dbReference type="NCBI Taxonomy" id="981222"/>
    <lineage>
        <taxon>Bacteria</taxon>
        <taxon>Pseudomonadati</taxon>
        <taxon>Acidobacteriota</taxon>
        <taxon>Terriglobia</taxon>
        <taxon>Terriglobales</taxon>
        <taxon>Acidobacteriaceae</taxon>
        <taxon>Chloracidobacterium</taxon>
    </lineage>
</organism>
<dbReference type="KEGG" id="ctm:Cabther_A0564"/>
<dbReference type="EMBL" id="CP002514">
    <property type="protein sequence ID" value="AEP11322.1"/>
    <property type="molecule type" value="Genomic_DNA"/>
</dbReference>
<accession>G2LEA2</accession>
<dbReference type="AlphaFoldDB" id="G2LEA2"/>
<evidence type="ECO:0000313" key="1">
    <source>
        <dbReference type="EMBL" id="AEP11322.1"/>
    </source>
</evidence>
<evidence type="ECO:0000313" key="2">
    <source>
        <dbReference type="Proteomes" id="UP000006791"/>
    </source>
</evidence>
<dbReference type="STRING" id="981222.Cabther_A0564"/>
<reference evidence="1 2" key="1">
    <citation type="journal article" date="2012" name="Environ. Microbiol.">
        <title>Complete genome of Candidatus Chloracidobacterium thermophilum, a chlorophyll-based photoheterotroph belonging to the phylum Acidobacteria.</title>
        <authorList>
            <person name="Garcia Costas A.M."/>
            <person name="Liu Z."/>
            <person name="Tomsho L.P."/>
            <person name="Schuster S.C."/>
            <person name="Ward D.M."/>
            <person name="Bryant D.A."/>
        </authorList>
    </citation>
    <scope>NUCLEOTIDE SEQUENCE [LARGE SCALE GENOMIC DNA]</scope>
    <source>
        <strain evidence="1 2">B</strain>
    </source>
</reference>
<dbReference type="Proteomes" id="UP000006791">
    <property type="component" value="Chromosome 1"/>
</dbReference>
<keyword evidence="2" id="KW-1185">Reference proteome</keyword>
<dbReference type="HOGENOM" id="CLU_2988282_0_0_0"/>
<proteinExistence type="predicted"/>
<gene>
    <name evidence="1" type="ordered locus">Cabther_A0564</name>
</gene>
<sequence>MAVFVSHVTLADFGQHSARFSTMVFGCMHLDGWRLASGIGLALDGVARIQNRAFVEG</sequence>